<feature type="region of interest" description="Disordered" evidence="1">
    <location>
        <begin position="240"/>
        <end position="269"/>
    </location>
</feature>
<gene>
    <name evidence="2" type="ORF">AXG93_4003s1060</name>
</gene>
<accession>A0A176WBI1</accession>
<reference evidence="2" key="1">
    <citation type="submission" date="2016-03" db="EMBL/GenBank/DDBJ databases">
        <title>Mechanisms controlling the formation of the plant cell surface in tip-growing cells are functionally conserved among land plants.</title>
        <authorList>
            <person name="Honkanen S."/>
            <person name="Jones V.A."/>
            <person name="Morieri G."/>
            <person name="Champion C."/>
            <person name="Hetherington A.J."/>
            <person name="Kelly S."/>
            <person name="Saint-Marcoux D."/>
            <person name="Proust H."/>
            <person name="Prescott H."/>
            <person name="Dolan L."/>
        </authorList>
    </citation>
    <scope>NUCLEOTIDE SEQUENCE [LARGE SCALE GENOMIC DNA]</scope>
    <source>
        <tissue evidence="2">Whole gametophyte</tissue>
    </source>
</reference>
<evidence type="ECO:0000256" key="1">
    <source>
        <dbReference type="SAM" id="MobiDB-lite"/>
    </source>
</evidence>
<comment type="caution">
    <text evidence="2">The sequence shown here is derived from an EMBL/GenBank/DDBJ whole genome shotgun (WGS) entry which is preliminary data.</text>
</comment>
<proteinExistence type="predicted"/>
<evidence type="ECO:0000313" key="3">
    <source>
        <dbReference type="Proteomes" id="UP000077202"/>
    </source>
</evidence>
<dbReference type="EMBL" id="LVLJ01001437">
    <property type="protein sequence ID" value="OAE29585.1"/>
    <property type="molecule type" value="Genomic_DNA"/>
</dbReference>
<dbReference type="AlphaFoldDB" id="A0A176WBI1"/>
<evidence type="ECO:0000313" key="2">
    <source>
        <dbReference type="EMBL" id="OAE29585.1"/>
    </source>
</evidence>
<feature type="compositionally biased region" description="Basic and acidic residues" evidence="1">
    <location>
        <begin position="240"/>
        <end position="257"/>
    </location>
</feature>
<keyword evidence="3" id="KW-1185">Reference proteome</keyword>
<organism evidence="2 3">
    <name type="scientific">Marchantia polymorpha subsp. ruderalis</name>
    <dbReference type="NCBI Taxonomy" id="1480154"/>
    <lineage>
        <taxon>Eukaryota</taxon>
        <taxon>Viridiplantae</taxon>
        <taxon>Streptophyta</taxon>
        <taxon>Embryophyta</taxon>
        <taxon>Marchantiophyta</taxon>
        <taxon>Marchantiopsida</taxon>
        <taxon>Marchantiidae</taxon>
        <taxon>Marchantiales</taxon>
        <taxon>Marchantiaceae</taxon>
        <taxon>Marchantia</taxon>
    </lineage>
</organism>
<feature type="region of interest" description="Disordered" evidence="1">
    <location>
        <begin position="169"/>
        <end position="207"/>
    </location>
</feature>
<dbReference type="Proteomes" id="UP000077202">
    <property type="component" value="Unassembled WGS sequence"/>
</dbReference>
<feature type="compositionally biased region" description="Basic and acidic residues" evidence="1">
    <location>
        <begin position="193"/>
        <end position="207"/>
    </location>
</feature>
<protein>
    <submittedName>
        <fullName evidence="2">Uncharacterized protein</fullName>
    </submittedName>
</protein>
<name>A0A176WBI1_MARPO</name>
<sequence length="366" mass="42399">MARSIKLHALRVPEVGLRAYRRDLIRIKMEFLLWGWNWTSDAIIQEWDNNGLSKLPGYRGHPDTWDIWDLKKVLGISVGDDGDLTFDTESVRVTREEKRAYVDLFKHPRTGKNGYRTVWYQDRMRRKIAMALMQILRPQRPVYMMTTEERRVFPMRNVEHAREEVVLANEVNSDLEGEPLSSPQQRRKRPRGRHDSQPRKKRRIDEATVDEVRLHRTALFAMRAPDFRARSKMKARRLILDDDSSHESKRTVRKDCSNQEARSVKKAAKNKGKVILTEDVPLKRRGEPEERTQREGPRAEAAELLSVYSDTEEDPVALEEVAAKAVEDMAAAECEPQKGTSHRTSTYTIILEKGEEPSAEETQSAV</sequence>